<dbReference type="OrthoDB" id="9805576at2"/>
<evidence type="ECO:0000259" key="5">
    <source>
        <dbReference type="Pfam" id="PF02782"/>
    </source>
</evidence>
<dbReference type="STRING" id="1192868.GCA_000304395_01383"/>
<accession>A0A316CDL3</accession>
<dbReference type="Gene3D" id="3.30.420.40">
    <property type="match status" value="2"/>
</dbReference>
<dbReference type="Pfam" id="PF02782">
    <property type="entry name" value="FGGY_C"/>
    <property type="match status" value="1"/>
</dbReference>
<dbReference type="InterPro" id="IPR018484">
    <property type="entry name" value="FGGY_N"/>
</dbReference>
<comment type="similarity">
    <text evidence="1">Belongs to the FGGY kinase family.</text>
</comment>
<reference evidence="6 7" key="1">
    <citation type="submission" date="2018-05" db="EMBL/GenBank/DDBJ databases">
        <title>Genomic Encyclopedia of Type Strains, Phase IV (KMG-IV): sequencing the most valuable type-strain genomes for metagenomic binning, comparative biology and taxonomic classification.</title>
        <authorList>
            <person name="Goeker M."/>
        </authorList>
    </citation>
    <scope>NUCLEOTIDE SEQUENCE [LARGE SCALE GENOMIC DNA]</scope>
    <source>
        <strain evidence="6 7">DSM 6986</strain>
    </source>
</reference>
<keyword evidence="3 6" id="KW-0418">Kinase</keyword>
<feature type="domain" description="Carbohydrate kinase FGGY N-terminal" evidence="4">
    <location>
        <begin position="5"/>
        <end position="246"/>
    </location>
</feature>
<keyword evidence="7" id="KW-1185">Reference proteome</keyword>
<dbReference type="RefSeq" id="WP_109611205.1">
    <property type="nucleotide sequence ID" value="NZ_QGGG01000001.1"/>
</dbReference>
<gene>
    <name evidence="6" type="ORF">C7441_10146</name>
</gene>
<organism evidence="6 7">
    <name type="scientific">Pseudaminobacter salicylatoxidans</name>
    <dbReference type="NCBI Taxonomy" id="93369"/>
    <lineage>
        <taxon>Bacteria</taxon>
        <taxon>Pseudomonadati</taxon>
        <taxon>Pseudomonadota</taxon>
        <taxon>Alphaproteobacteria</taxon>
        <taxon>Hyphomicrobiales</taxon>
        <taxon>Phyllobacteriaceae</taxon>
        <taxon>Pseudaminobacter</taxon>
    </lineage>
</organism>
<evidence type="ECO:0000256" key="3">
    <source>
        <dbReference type="ARBA" id="ARBA00022777"/>
    </source>
</evidence>
<evidence type="ECO:0000259" key="4">
    <source>
        <dbReference type="Pfam" id="PF00370"/>
    </source>
</evidence>
<evidence type="ECO:0000313" key="6">
    <source>
        <dbReference type="EMBL" id="PWJ86167.1"/>
    </source>
</evidence>
<dbReference type="PIRSF" id="PIRSF000538">
    <property type="entry name" value="GlpK"/>
    <property type="match status" value="1"/>
</dbReference>
<dbReference type="PANTHER" id="PTHR43095">
    <property type="entry name" value="SUGAR KINASE"/>
    <property type="match status" value="1"/>
</dbReference>
<dbReference type="SUPFAM" id="SSF53067">
    <property type="entry name" value="Actin-like ATPase domain"/>
    <property type="match status" value="2"/>
</dbReference>
<evidence type="ECO:0000256" key="1">
    <source>
        <dbReference type="ARBA" id="ARBA00009156"/>
    </source>
</evidence>
<sequence length="503" mass="53612">MSDLIFCLDSGTTTVKAAAFDLEGRFLAVAQRPNSALRRSGSFVEQDMDASRDDAARVLAECAAKVEGKPAGLIVTAQGDGTWPLDADRRPAGLAITWLDGRARDLVAAHTRRGTFKPIEDVTFSRPTAASQSMQLLWLARNEPERFERIRFALRLKEWLFFCFTGELKAEPSALLPTWGDWRSHSPSPVVESTLGLSRGIALLPEMLPIGSTRSGLSTEAAKATGLPAGLPVLLGPGDVQSTLIGLGLGLVPGIERCSIFGTSAIHGRHMADPGQMLERPAGAMVQPFALGDGYVSFHPSFNGASLFEHLRHLTGRTSQSNGVSPAYSGLVLQPFLEPSGERAPYTTPHARGALFGLTAATTPAEIDWAGREALAFVARRSHEMMQGGHASIALGGGLAADRAFAQFLATATRSPVLRATDGQAGLKGAGAIAAFHLFGLSREALANTWVGAYDERIDPEAGPVADYAERKYALFVHLIDAVLPHWEALAEIEATKTEIGLT</sequence>
<dbReference type="Proteomes" id="UP000245396">
    <property type="component" value="Unassembled WGS sequence"/>
</dbReference>
<dbReference type="InterPro" id="IPR018485">
    <property type="entry name" value="FGGY_C"/>
</dbReference>
<comment type="caution">
    <text evidence="6">The sequence shown here is derived from an EMBL/GenBank/DDBJ whole genome shotgun (WGS) entry which is preliminary data.</text>
</comment>
<proteinExistence type="inferred from homology"/>
<dbReference type="GO" id="GO:0016301">
    <property type="term" value="F:kinase activity"/>
    <property type="evidence" value="ECO:0007669"/>
    <property type="project" value="UniProtKB-KW"/>
</dbReference>
<name>A0A316CDL3_PSESE</name>
<dbReference type="AlphaFoldDB" id="A0A316CDL3"/>
<evidence type="ECO:0000256" key="2">
    <source>
        <dbReference type="ARBA" id="ARBA00022679"/>
    </source>
</evidence>
<dbReference type="EMBL" id="QGGG01000001">
    <property type="protein sequence ID" value="PWJ86167.1"/>
    <property type="molecule type" value="Genomic_DNA"/>
</dbReference>
<dbReference type="InterPro" id="IPR050406">
    <property type="entry name" value="FGGY_Carb_Kinase"/>
</dbReference>
<keyword evidence="2" id="KW-0808">Transferase</keyword>
<dbReference type="Pfam" id="PF00370">
    <property type="entry name" value="FGGY_N"/>
    <property type="match status" value="1"/>
</dbReference>
<dbReference type="InterPro" id="IPR000577">
    <property type="entry name" value="Carb_kinase_FGGY"/>
</dbReference>
<dbReference type="PANTHER" id="PTHR43095:SF5">
    <property type="entry name" value="XYLULOSE KINASE"/>
    <property type="match status" value="1"/>
</dbReference>
<protein>
    <submittedName>
        <fullName evidence="6">Erythritol kinase (L-erythritol 4-phosphate-forming)</fullName>
    </submittedName>
</protein>
<dbReference type="InterPro" id="IPR043129">
    <property type="entry name" value="ATPase_NBD"/>
</dbReference>
<feature type="domain" description="Carbohydrate kinase FGGY C-terminal" evidence="5">
    <location>
        <begin position="322"/>
        <end position="436"/>
    </location>
</feature>
<dbReference type="GO" id="GO:0005975">
    <property type="term" value="P:carbohydrate metabolic process"/>
    <property type="evidence" value="ECO:0007669"/>
    <property type="project" value="InterPro"/>
</dbReference>
<evidence type="ECO:0000313" key="7">
    <source>
        <dbReference type="Proteomes" id="UP000245396"/>
    </source>
</evidence>